<dbReference type="GO" id="GO:0016705">
    <property type="term" value="F:oxidoreductase activity, acting on paired donors, with incorporation or reduction of molecular oxygen"/>
    <property type="evidence" value="ECO:0007669"/>
    <property type="project" value="InterPro"/>
</dbReference>
<comment type="cofactor">
    <cofactor evidence="1 9">
        <name>heme</name>
        <dbReference type="ChEBI" id="CHEBI:30413"/>
    </cofactor>
</comment>
<evidence type="ECO:0000313" key="12">
    <source>
        <dbReference type="Proteomes" id="UP000053558"/>
    </source>
</evidence>
<evidence type="ECO:0000256" key="5">
    <source>
        <dbReference type="ARBA" id="ARBA00022723"/>
    </source>
</evidence>
<dbReference type="SUPFAM" id="SSF48264">
    <property type="entry name" value="Cytochrome P450"/>
    <property type="match status" value="1"/>
</dbReference>
<keyword evidence="12" id="KW-1185">Reference proteome</keyword>
<evidence type="ECO:0000256" key="6">
    <source>
        <dbReference type="ARBA" id="ARBA00023002"/>
    </source>
</evidence>
<proteinExistence type="inferred from homology"/>
<comment type="caution">
    <text evidence="11">The sequence shown here is derived from an EMBL/GenBank/DDBJ whole genome shotgun (WGS) entry which is preliminary data.</text>
</comment>
<dbReference type="EMBL" id="JH711575">
    <property type="protein sequence ID" value="EIW84513.1"/>
    <property type="molecule type" value="Genomic_DNA"/>
</dbReference>
<dbReference type="PRINTS" id="PR00463">
    <property type="entry name" value="EP450I"/>
</dbReference>
<accession>A0A5M3MZB2</accession>
<keyword evidence="6 10" id="KW-0560">Oxidoreductase</keyword>
<dbReference type="OMA" id="RMTIHLR"/>
<evidence type="ECO:0000256" key="4">
    <source>
        <dbReference type="ARBA" id="ARBA00022617"/>
    </source>
</evidence>
<comment type="similarity">
    <text evidence="3 10">Belongs to the cytochrome P450 family.</text>
</comment>
<dbReference type="InterPro" id="IPR036396">
    <property type="entry name" value="Cyt_P450_sf"/>
</dbReference>
<keyword evidence="8 10" id="KW-0503">Monooxygenase</keyword>
<dbReference type="GO" id="GO:0020037">
    <property type="term" value="F:heme binding"/>
    <property type="evidence" value="ECO:0007669"/>
    <property type="project" value="InterPro"/>
</dbReference>
<evidence type="ECO:0000256" key="3">
    <source>
        <dbReference type="ARBA" id="ARBA00010617"/>
    </source>
</evidence>
<evidence type="ECO:0000256" key="8">
    <source>
        <dbReference type="ARBA" id="ARBA00023033"/>
    </source>
</evidence>
<dbReference type="GO" id="GO:0005506">
    <property type="term" value="F:iron ion binding"/>
    <property type="evidence" value="ECO:0007669"/>
    <property type="project" value="InterPro"/>
</dbReference>
<dbReference type="InterPro" id="IPR001128">
    <property type="entry name" value="Cyt_P450"/>
</dbReference>
<dbReference type="InterPro" id="IPR002401">
    <property type="entry name" value="Cyt_P450_E_grp-I"/>
</dbReference>
<dbReference type="GeneID" id="19207423"/>
<dbReference type="OrthoDB" id="2789670at2759"/>
<dbReference type="InterPro" id="IPR050364">
    <property type="entry name" value="Cytochrome_P450_fung"/>
</dbReference>
<dbReference type="InterPro" id="IPR017972">
    <property type="entry name" value="Cyt_P450_CS"/>
</dbReference>
<dbReference type="PROSITE" id="PS00086">
    <property type="entry name" value="CYTOCHROME_P450"/>
    <property type="match status" value="1"/>
</dbReference>
<dbReference type="KEGG" id="cput:CONPUDRAFT_50909"/>
<dbReference type="PRINTS" id="PR00385">
    <property type="entry name" value="P450"/>
</dbReference>
<keyword evidence="7 9" id="KW-0408">Iron</keyword>
<dbReference type="CDD" id="cd11065">
    <property type="entry name" value="CYP64-like"/>
    <property type="match status" value="1"/>
</dbReference>
<sequence length="506" mass="56971">MKETRWAILAAAALVAVVAGRRIQIKKQQGSLPPGPRSLPLIGNVLDMNWQQPWVTFADWSREHGDLVYSRLFGLGIVTLHSEKSIRDLLDKRSYKYSDRVALVTVEPYGTEFNTPTIRYGDTWRFHRRLYHQVFHQEAATVYRPMQTRKAHELMVNLLSHPSEFHEHMHAFGAAVVMSAVYDYDVKPNDPIIRTVIEAVEKMVGAPEKSALVAAFPFLKYVPPSLPGGNFNAAICREYCKKMIEEPYQYMIRKMQADEGMTSMGADCLRRFGEEGDVEQMIKDACGTAFSAGSDTTASVLIVFILAMTLYPDIQARAQKEVDAVVGDDRLPTYEDRDSLPFLDALIRETLRWGPVTPLAVWHATSEDDIYNGYFIPKGTAIVANVWALSRDPIKYPSPETFNPDRFLTPTGELTEDEFRYPFGFGRRICPGMHLADASLWIAVASMLSLFNFAKTKDAQGRDVEPNATWTSGVVIAPKAFPCSVTPRNPSITRVKLDELIKEAQH</sequence>
<dbReference type="Pfam" id="PF00067">
    <property type="entry name" value="p450"/>
    <property type="match status" value="1"/>
</dbReference>
<comment type="pathway">
    <text evidence="2">Secondary metabolite biosynthesis.</text>
</comment>
<evidence type="ECO:0000313" key="11">
    <source>
        <dbReference type="EMBL" id="EIW84513.1"/>
    </source>
</evidence>
<dbReference type="PANTHER" id="PTHR46300:SF5">
    <property type="entry name" value="CYTOCHROME P450"/>
    <property type="match status" value="1"/>
</dbReference>
<keyword evidence="4 9" id="KW-0349">Heme</keyword>
<dbReference type="Proteomes" id="UP000053558">
    <property type="component" value="Unassembled WGS sequence"/>
</dbReference>
<keyword evidence="5 9" id="KW-0479">Metal-binding</keyword>
<feature type="binding site" description="axial binding residue" evidence="9">
    <location>
        <position position="430"/>
    </location>
    <ligand>
        <name>heme</name>
        <dbReference type="ChEBI" id="CHEBI:30413"/>
    </ligand>
    <ligandPart>
        <name>Fe</name>
        <dbReference type="ChEBI" id="CHEBI:18248"/>
    </ligandPart>
</feature>
<dbReference type="RefSeq" id="XP_007765328.1">
    <property type="nucleotide sequence ID" value="XM_007767138.1"/>
</dbReference>
<dbReference type="Gene3D" id="1.10.630.10">
    <property type="entry name" value="Cytochrome P450"/>
    <property type="match status" value="1"/>
</dbReference>
<evidence type="ECO:0000256" key="9">
    <source>
        <dbReference type="PIRSR" id="PIRSR602401-1"/>
    </source>
</evidence>
<dbReference type="PANTHER" id="PTHR46300">
    <property type="entry name" value="P450, PUTATIVE (EUROFUNG)-RELATED-RELATED"/>
    <property type="match status" value="1"/>
</dbReference>
<reference evidence="12" key="1">
    <citation type="journal article" date="2012" name="Science">
        <title>The Paleozoic origin of enzymatic lignin decomposition reconstructed from 31 fungal genomes.</title>
        <authorList>
            <person name="Floudas D."/>
            <person name="Binder M."/>
            <person name="Riley R."/>
            <person name="Barry K."/>
            <person name="Blanchette R.A."/>
            <person name="Henrissat B."/>
            <person name="Martinez A.T."/>
            <person name="Otillar R."/>
            <person name="Spatafora J.W."/>
            <person name="Yadav J.S."/>
            <person name="Aerts A."/>
            <person name="Benoit I."/>
            <person name="Boyd A."/>
            <person name="Carlson A."/>
            <person name="Copeland A."/>
            <person name="Coutinho P.M."/>
            <person name="de Vries R.P."/>
            <person name="Ferreira P."/>
            <person name="Findley K."/>
            <person name="Foster B."/>
            <person name="Gaskell J."/>
            <person name="Glotzer D."/>
            <person name="Gorecki P."/>
            <person name="Heitman J."/>
            <person name="Hesse C."/>
            <person name="Hori C."/>
            <person name="Igarashi K."/>
            <person name="Jurgens J.A."/>
            <person name="Kallen N."/>
            <person name="Kersten P."/>
            <person name="Kohler A."/>
            <person name="Kuees U."/>
            <person name="Kumar T.K.A."/>
            <person name="Kuo A."/>
            <person name="LaButti K."/>
            <person name="Larrondo L.F."/>
            <person name="Lindquist E."/>
            <person name="Ling A."/>
            <person name="Lombard V."/>
            <person name="Lucas S."/>
            <person name="Lundell T."/>
            <person name="Martin R."/>
            <person name="McLaughlin D.J."/>
            <person name="Morgenstern I."/>
            <person name="Morin E."/>
            <person name="Murat C."/>
            <person name="Nagy L.G."/>
            <person name="Nolan M."/>
            <person name="Ohm R.A."/>
            <person name="Patyshakuliyeva A."/>
            <person name="Rokas A."/>
            <person name="Ruiz-Duenas F.J."/>
            <person name="Sabat G."/>
            <person name="Salamov A."/>
            <person name="Samejima M."/>
            <person name="Schmutz J."/>
            <person name="Slot J.C."/>
            <person name="St John F."/>
            <person name="Stenlid J."/>
            <person name="Sun H."/>
            <person name="Sun S."/>
            <person name="Syed K."/>
            <person name="Tsang A."/>
            <person name="Wiebenga A."/>
            <person name="Young D."/>
            <person name="Pisabarro A."/>
            <person name="Eastwood D.C."/>
            <person name="Martin F."/>
            <person name="Cullen D."/>
            <person name="Grigoriev I.V."/>
            <person name="Hibbett D.S."/>
        </authorList>
    </citation>
    <scope>NUCLEOTIDE SEQUENCE [LARGE SCALE GENOMIC DNA]</scope>
    <source>
        <strain evidence="12">RWD-64-598 SS2</strain>
    </source>
</reference>
<evidence type="ECO:0000256" key="10">
    <source>
        <dbReference type="RuleBase" id="RU000461"/>
    </source>
</evidence>
<dbReference type="AlphaFoldDB" id="A0A5M3MZB2"/>
<organism evidence="11 12">
    <name type="scientific">Coniophora puteana (strain RWD-64-598)</name>
    <name type="common">Brown rot fungus</name>
    <dbReference type="NCBI Taxonomy" id="741705"/>
    <lineage>
        <taxon>Eukaryota</taxon>
        <taxon>Fungi</taxon>
        <taxon>Dikarya</taxon>
        <taxon>Basidiomycota</taxon>
        <taxon>Agaricomycotina</taxon>
        <taxon>Agaricomycetes</taxon>
        <taxon>Agaricomycetidae</taxon>
        <taxon>Boletales</taxon>
        <taxon>Coniophorineae</taxon>
        <taxon>Coniophoraceae</taxon>
        <taxon>Coniophora</taxon>
    </lineage>
</organism>
<gene>
    <name evidence="11" type="ORF">CONPUDRAFT_50909</name>
</gene>
<evidence type="ECO:0000256" key="1">
    <source>
        <dbReference type="ARBA" id="ARBA00001971"/>
    </source>
</evidence>
<protein>
    <submittedName>
        <fullName evidence="11">Cytochrome P450</fullName>
    </submittedName>
</protein>
<evidence type="ECO:0000256" key="2">
    <source>
        <dbReference type="ARBA" id="ARBA00005179"/>
    </source>
</evidence>
<evidence type="ECO:0000256" key="7">
    <source>
        <dbReference type="ARBA" id="ARBA00023004"/>
    </source>
</evidence>
<name>A0A5M3MZB2_CONPW</name>
<dbReference type="GO" id="GO:0004497">
    <property type="term" value="F:monooxygenase activity"/>
    <property type="evidence" value="ECO:0007669"/>
    <property type="project" value="UniProtKB-KW"/>
</dbReference>